<evidence type="ECO:0000313" key="5">
    <source>
        <dbReference type="Proteomes" id="UP000188273"/>
    </source>
</evidence>
<protein>
    <submittedName>
        <fullName evidence="4">D-alanyl-D-alanine carboxypeptidase</fullName>
        <ecNumber evidence="4">3.4.16.4</ecNumber>
    </submittedName>
</protein>
<dbReference type="PANTHER" id="PTHR30023:SF0">
    <property type="entry name" value="PENICILLIN-SENSITIVE CARBOXYPEPTIDASE A"/>
    <property type="match status" value="1"/>
</dbReference>
<dbReference type="SUPFAM" id="SSF56601">
    <property type="entry name" value="beta-lactamase/transpeptidase-like"/>
    <property type="match status" value="1"/>
</dbReference>
<evidence type="ECO:0000256" key="2">
    <source>
        <dbReference type="ARBA" id="ARBA00022801"/>
    </source>
</evidence>
<dbReference type="PANTHER" id="PTHR30023">
    <property type="entry name" value="D-ALANYL-D-ALANINE CARBOXYPEPTIDASE"/>
    <property type="match status" value="1"/>
</dbReference>
<evidence type="ECO:0000256" key="1">
    <source>
        <dbReference type="ARBA" id="ARBA00006096"/>
    </source>
</evidence>
<keyword evidence="4" id="KW-0121">Carboxypeptidase</keyword>
<sequence>MQIIRDSFKIFLLLPGKELFSSLFALFHLLMFGNLALAGDSAKMPAVFEDSERMHELKYVFQLMILLLAAGLQAGIAEKVQAVAAREKLDGVDLSVVIMDAESGQAEYQLSEKVSLIPASTMKLITTSAAIEKLGESYKYSTQVYCSDGGDLIIEGSGDPALGLDEDIPADISAEIERMGISEIRNIVADSTFFDDQLQHPDWPVIEINRSYQPEISGVSYRLNCAEFEVWPAGGQVLWDSEPETSFLKVNNQADYTSSRRNTVWISRKINKNSFTIHGDCGYQARPVEVPVHRPALFLACLTAEELSENGVNLTGKLLESNADTSGARLIKSYKTPLLEAVEMANSDSVNLAAECIAKTIPAENGLRRNQWENFAGEAEKFIASCGAELDGVKVRDGSGLSRGNRLTAEVLAAVLRHQYEQENFEEFKNTLAVGGVSGSGPVKRYFTQPAFKGRIFAKSGTMTGIKALAGYCFTDSGTYIFSIITNNANGHTRKAINDIVKSVF</sequence>
<dbReference type="GO" id="GO:0000270">
    <property type="term" value="P:peptidoglycan metabolic process"/>
    <property type="evidence" value="ECO:0007669"/>
    <property type="project" value="TreeGrafter"/>
</dbReference>
<dbReference type="AlphaFoldDB" id="A0A1Q2HR03"/>
<gene>
    <name evidence="4" type="primary">dac</name>
    <name evidence="4" type="ORF">L21SP3_01573</name>
</gene>
<dbReference type="EMBL" id="CP019633">
    <property type="protein sequence ID" value="AQQ09761.1"/>
    <property type="molecule type" value="Genomic_DNA"/>
</dbReference>
<feature type="transmembrane region" description="Helical" evidence="3">
    <location>
        <begin position="20"/>
        <end position="38"/>
    </location>
</feature>
<dbReference type="Gene3D" id="3.50.80.20">
    <property type="entry name" value="D-Ala-D-Ala carboxypeptidase C, peptidase S13"/>
    <property type="match status" value="1"/>
</dbReference>
<name>A0A1Q2HR03_9BACT</name>
<dbReference type="NCBIfam" id="TIGR00666">
    <property type="entry name" value="PBP4"/>
    <property type="match status" value="1"/>
</dbReference>
<dbReference type="EC" id="3.4.16.4" evidence="4"/>
<proteinExistence type="inferred from homology"/>
<dbReference type="InterPro" id="IPR012338">
    <property type="entry name" value="Beta-lactam/transpept-like"/>
</dbReference>
<dbReference type="Pfam" id="PF02113">
    <property type="entry name" value="Peptidase_S13"/>
    <property type="match status" value="1"/>
</dbReference>
<evidence type="ECO:0000313" key="4">
    <source>
        <dbReference type="EMBL" id="AQQ09761.1"/>
    </source>
</evidence>
<keyword evidence="3" id="KW-0472">Membrane</keyword>
<keyword evidence="5" id="KW-1185">Reference proteome</keyword>
<dbReference type="STRING" id="1940790.L21SP3_01573"/>
<accession>A0A1Q2HR03</accession>
<dbReference type="KEGG" id="pbu:L21SP3_01573"/>
<dbReference type="PRINTS" id="PR00922">
    <property type="entry name" value="DADACBPTASE3"/>
</dbReference>
<comment type="similarity">
    <text evidence="1">Belongs to the peptidase S13 family.</text>
</comment>
<organism evidence="4 5">
    <name type="scientific">Sedimentisphaera cyanobacteriorum</name>
    <dbReference type="NCBI Taxonomy" id="1940790"/>
    <lineage>
        <taxon>Bacteria</taxon>
        <taxon>Pseudomonadati</taxon>
        <taxon>Planctomycetota</taxon>
        <taxon>Phycisphaerae</taxon>
        <taxon>Sedimentisphaerales</taxon>
        <taxon>Sedimentisphaeraceae</taxon>
        <taxon>Sedimentisphaera</taxon>
    </lineage>
</organism>
<keyword evidence="2 4" id="KW-0378">Hydrolase</keyword>
<dbReference type="Proteomes" id="UP000188273">
    <property type="component" value="Chromosome"/>
</dbReference>
<keyword evidence="4" id="KW-0645">Protease</keyword>
<dbReference type="GO" id="GO:0009002">
    <property type="term" value="F:serine-type D-Ala-D-Ala carboxypeptidase activity"/>
    <property type="evidence" value="ECO:0007669"/>
    <property type="project" value="UniProtKB-EC"/>
</dbReference>
<reference evidence="5" key="1">
    <citation type="submission" date="2017-02" db="EMBL/GenBank/DDBJ databases">
        <title>Comparative genomics and description of representatives of a novel lineage of planctomycetes thriving in anoxic sediments.</title>
        <authorList>
            <person name="Spring S."/>
            <person name="Bunk B."/>
            <person name="Sproer C."/>
            <person name="Klenk H.-P."/>
        </authorList>
    </citation>
    <scope>NUCLEOTIDE SEQUENCE [LARGE SCALE GENOMIC DNA]</scope>
    <source>
        <strain evidence="5">L21-RPul-D3</strain>
    </source>
</reference>
<feature type="transmembrane region" description="Helical" evidence="3">
    <location>
        <begin position="59"/>
        <end position="76"/>
    </location>
</feature>
<evidence type="ECO:0000256" key="3">
    <source>
        <dbReference type="SAM" id="Phobius"/>
    </source>
</evidence>
<keyword evidence="3" id="KW-1133">Transmembrane helix</keyword>
<dbReference type="GO" id="GO:0006508">
    <property type="term" value="P:proteolysis"/>
    <property type="evidence" value="ECO:0007669"/>
    <property type="project" value="InterPro"/>
</dbReference>
<dbReference type="Gene3D" id="3.40.710.10">
    <property type="entry name" value="DD-peptidase/beta-lactamase superfamily"/>
    <property type="match status" value="2"/>
</dbReference>
<keyword evidence="3" id="KW-0812">Transmembrane</keyword>
<dbReference type="InterPro" id="IPR000667">
    <property type="entry name" value="Peptidase_S13"/>
</dbReference>